<accession>A0A248UMK4</accession>
<sequence>MTAAVRLKNLGIELSSPQTPIGNFSNFGTTGNLIFISGQGPVDAHGQLQKGKVGSNVDVETAYEHARLVAINLLSVLQFSIGSLDRVKRVVKIVGFVNAVSDFERHPEVINGCSDLLVEILGERGVHARSSIGVGSLPNNITVEIEAIIEIYEGEGVHD</sequence>
<organism evidence="2 3">
    <name type="scientific">Ochrobactrum quorumnocens</name>
    <dbReference type="NCBI Taxonomy" id="271865"/>
    <lineage>
        <taxon>Bacteria</taxon>
        <taxon>Pseudomonadati</taxon>
        <taxon>Pseudomonadota</taxon>
        <taxon>Alphaproteobacteria</taxon>
        <taxon>Hyphomicrobiales</taxon>
        <taxon>Brucellaceae</taxon>
        <taxon>Brucella/Ochrobactrum group</taxon>
        <taxon>Ochrobactrum</taxon>
    </lineage>
</organism>
<reference evidence="2 3" key="1">
    <citation type="submission" date="2017-07" db="EMBL/GenBank/DDBJ databases">
        <title>Phylogenetic study on the rhizospheric bacterium Ochrobactrum sp. A44.</title>
        <authorList>
            <person name="Krzyzanowska D.M."/>
            <person name="Ossowicki A."/>
            <person name="Rajewska M."/>
            <person name="Maciag T."/>
            <person name="Kaczynski Z."/>
            <person name="Czerwicka M."/>
            <person name="Jafra S."/>
        </authorList>
    </citation>
    <scope>NUCLEOTIDE SEQUENCE [LARGE SCALE GENOMIC DNA]</scope>
    <source>
        <strain evidence="2 3">A44</strain>
        <plasmid evidence="2 3">unnamed1</plasmid>
    </source>
</reference>
<dbReference type="PANTHER" id="PTHR43760">
    <property type="entry name" value="ENDORIBONUCLEASE-RELATED"/>
    <property type="match status" value="1"/>
</dbReference>
<dbReference type="Proteomes" id="UP000215256">
    <property type="component" value="Plasmid unnamed1"/>
</dbReference>
<feature type="domain" description="Endoribonuclease L-PSP/chorismate mutase-like" evidence="1">
    <location>
        <begin position="6"/>
        <end position="140"/>
    </location>
</feature>
<dbReference type="OrthoDB" id="9806350at2"/>
<dbReference type="InterPro" id="IPR013813">
    <property type="entry name" value="Endoribo_LPSP/chorism_mut-like"/>
</dbReference>
<protein>
    <submittedName>
        <fullName evidence="2">Endoribonuclease L-PSP family protein</fullName>
    </submittedName>
</protein>
<proteinExistence type="predicted"/>
<keyword evidence="2" id="KW-0614">Plasmid</keyword>
<dbReference type="CDD" id="cd02199">
    <property type="entry name" value="YjgF_YER057c_UK114_like_1"/>
    <property type="match status" value="1"/>
</dbReference>
<evidence type="ECO:0000313" key="2">
    <source>
        <dbReference type="EMBL" id="ASV87856.1"/>
    </source>
</evidence>
<dbReference type="Pfam" id="PF14588">
    <property type="entry name" value="YjgF_endoribonc"/>
    <property type="match status" value="1"/>
</dbReference>
<dbReference type="SUPFAM" id="SSF55298">
    <property type="entry name" value="YjgF-like"/>
    <property type="match status" value="1"/>
</dbReference>
<dbReference type="Gene3D" id="3.30.1330.40">
    <property type="entry name" value="RutC-like"/>
    <property type="match status" value="1"/>
</dbReference>
<gene>
    <name evidence="2" type="ORF">CES85_3221</name>
</gene>
<dbReference type="EMBL" id="CP022605">
    <property type="protein sequence ID" value="ASV87856.1"/>
    <property type="molecule type" value="Genomic_DNA"/>
</dbReference>
<geneLocation type="plasmid" evidence="2 3">
    <name>unnamed1</name>
</geneLocation>
<dbReference type="RefSeq" id="WP_095448380.1">
    <property type="nucleotide sequence ID" value="NZ_CP022605.1"/>
</dbReference>
<dbReference type="AlphaFoldDB" id="A0A248UMK4"/>
<dbReference type="InterPro" id="IPR035959">
    <property type="entry name" value="RutC-like_sf"/>
</dbReference>
<evidence type="ECO:0000313" key="3">
    <source>
        <dbReference type="Proteomes" id="UP000215256"/>
    </source>
</evidence>
<evidence type="ECO:0000259" key="1">
    <source>
        <dbReference type="Pfam" id="PF14588"/>
    </source>
</evidence>
<name>A0A248UMK4_9HYPH</name>
<dbReference type="KEGG" id="och:CES85_3221"/>
<dbReference type="PANTHER" id="PTHR43760:SF1">
    <property type="entry name" value="ENDORIBONUCLEASE L-PSP_CHORISMATE MUTASE-LIKE DOMAIN-CONTAINING PROTEIN"/>
    <property type="match status" value="1"/>
</dbReference>